<accession>A0ABS0AMC2</accession>
<dbReference type="SUPFAM" id="SSF54427">
    <property type="entry name" value="NTF2-like"/>
    <property type="match status" value="1"/>
</dbReference>
<organism evidence="1 2">
    <name type="scientific">Alloalcanivorax venustensis ISO4</name>
    <dbReference type="NCBI Taxonomy" id="1177184"/>
    <lineage>
        <taxon>Bacteria</taxon>
        <taxon>Pseudomonadati</taxon>
        <taxon>Pseudomonadota</taxon>
        <taxon>Gammaproteobacteria</taxon>
        <taxon>Oceanospirillales</taxon>
        <taxon>Alcanivoracaceae</taxon>
        <taxon>Alloalcanivorax</taxon>
    </lineage>
</organism>
<evidence type="ECO:0008006" key="3">
    <source>
        <dbReference type="Google" id="ProtNLM"/>
    </source>
</evidence>
<evidence type="ECO:0000313" key="2">
    <source>
        <dbReference type="Proteomes" id="UP000644441"/>
    </source>
</evidence>
<dbReference type="Pfam" id="PF12893">
    <property type="entry name" value="Lumazine_bd_2"/>
    <property type="match status" value="1"/>
</dbReference>
<dbReference type="InterPro" id="IPR032710">
    <property type="entry name" value="NTF2-like_dom_sf"/>
</dbReference>
<dbReference type="EMBL" id="ARXR01000064">
    <property type="protein sequence ID" value="MBF5054666.1"/>
    <property type="molecule type" value="Genomic_DNA"/>
</dbReference>
<proteinExistence type="predicted"/>
<dbReference type="RefSeq" id="WP_068440513.1">
    <property type="nucleotide sequence ID" value="NZ_ARXR01000064.1"/>
</dbReference>
<dbReference type="Proteomes" id="UP000644441">
    <property type="component" value="Unassembled WGS sequence"/>
</dbReference>
<dbReference type="InterPro" id="IPR039437">
    <property type="entry name" value="FrzH/put_lumazine-bd"/>
</dbReference>
<reference evidence="1 2" key="1">
    <citation type="submission" date="2012-09" db="EMBL/GenBank/DDBJ databases">
        <title>Genome Sequence of alkane-degrading Bacterium Alcanivorax venustensis ISO4.</title>
        <authorList>
            <person name="Lai Q."/>
            <person name="Shao Z."/>
        </authorList>
    </citation>
    <scope>NUCLEOTIDE SEQUENCE [LARGE SCALE GENOMIC DNA]</scope>
    <source>
        <strain evidence="1 2">ISO4</strain>
    </source>
</reference>
<sequence length="130" mass="15153">MNAFSEVHELLDQYFDTLYYCDIQKFDVVFHPQAIYATADEAPLLYRSMPAYREVIAQRRSPASRNEQRRDVVDSIEFAGDNTAFARVRCSIGERDFVDMLSLVRTEGRWHIIAKIFQIIEKQGESNALR</sequence>
<name>A0ABS0AMC2_9GAMM</name>
<protein>
    <recommendedName>
        <fullName evidence="3">Lumazine-binding protein</fullName>
    </recommendedName>
</protein>
<dbReference type="Gene3D" id="3.10.450.50">
    <property type="match status" value="1"/>
</dbReference>
<evidence type="ECO:0000313" key="1">
    <source>
        <dbReference type="EMBL" id="MBF5054666.1"/>
    </source>
</evidence>
<gene>
    <name evidence="1" type="ORF">ISO4_03268</name>
</gene>
<comment type="caution">
    <text evidence="1">The sequence shown here is derived from an EMBL/GenBank/DDBJ whole genome shotgun (WGS) entry which is preliminary data.</text>
</comment>
<keyword evidence="2" id="KW-1185">Reference proteome</keyword>